<dbReference type="PANTHER" id="PTHR43425:SF2">
    <property type="entry name" value="OXYGEN-INSENSITIVE NADPH NITROREDUCTASE"/>
    <property type="match status" value="1"/>
</dbReference>
<dbReference type="Proteomes" id="UP000198854">
    <property type="component" value="Unassembled WGS sequence"/>
</dbReference>
<dbReference type="InterPro" id="IPR000415">
    <property type="entry name" value="Nitroreductase-like"/>
</dbReference>
<dbReference type="InterPro" id="IPR016446">
    <property type="entry name" value="Flavin_OxRdtase_Frp"/>
</dbReference>
<evidence type="ECO:0000313" key="7">
    <source>
        <dbReference type="EMBL" id="SDH99172.1"/>
    </source>
</evidence>
<gene>
    <name evidence="7" type="ORF">SAMN04488136_1428</name>
</gene>
<dbReference type="Gene3D" id="3.40.109.10">
    <property type="entry name" value="NADH Oxidase"/>
    <property type="match status" value="1"/>
</dbReference>
<feature type="domain" description="Nitroreductase" evidence="6">
    <location>
        <begin position="9"/>
        <end position="162"/>
    </location>
</feature>
<keyword evidence="2 5" id="KW-0285">Flavoprotein</keyword>
<evidence type="ECO:0000256" key="5">
    <source>
        <dbReference type="PIRNR" id="PIRNR005426"/>
    </source>
</evidence>
<evidence type="ECO:0000256" key="3">
    <source>
        <dbReference type="ARBA" id="ARBA00022643"/>
    </source>
</evidence>
<dbReference type="GO" id="GO:0016491">
    <property type="term" value="F:oxidoreductase activity"/>
    <property type="evidence" value="ECO:0007669"/>
    <property type="project" value="UniProtKB-UniRule"/>
</dbReference>
<comment type="similarity">
    <text evidence="1 5">Belongs to the flavin oxidoreductase frp family.</text>
</comment>
<evidence type="ECO:0000313" key="8">
    <source>
        <dbReference type="Proteomes" id="UP000198854"/>
    </source>
</evidence>
<dbReference type="SUPFAM" id="SSF55469">
    <property type="entry name" value="FMN-dependent nitroreductase-like"/>
    <property type="match status" value="1"/>
</dbReference>
<dbReference type="PIRSF" id="PIRSF005426">
    <property type="entry name" value="Frp"/>
    <property type="match status" value="1"/>
</dbReference>
<dbReference type="PANTHER" id="PTHR43425">
    <property type="entry name" value="OXYGEN-INSENSITIVE NADPH NITROREDUCTASE"/>
    <property type="match status" value="1"/>
</dbReference>
<protein>
    <submittedName>
        <fullName evidence="7">Nitroreductase</fullName>
    </submittedName>
</protein>
<evidence type="ECO:0000256" key="4">
    <source>
        <dbReference type="ARBA" id="ARBA00023002"/>
    </source>
</evidence>
<evidence type="ECO:0000259" key="6">
    <source>
        <dbReference type="Pfam" id="PF00881"/>
    </source>
</evidence>
<name>A0A1G8GXN7_9VIBR</name>
<keyword evidence="8" id="KW-1185">Reference proteome</keyword>
<keyword evidence="4 5" id="KW-0560">Oxidoreductase</keyword>
<accession>A0A1G8GXN7</accession>
<organism evidence="7 8">
    <name type="scientific">Vibrio xiamenensis</name>
    <dbReference type="NCBI Taxonomy" id="861298"/>
    <lineage>
        <taxon>Bacteria</taxon>
        <taxon>Pseudomonadati</taxon>
        <taxon>Pseudomonadota</taxon>
        <taxon>Gammaproteobacteria</taxon>
        <taxon>Vibrionales</taxon>
        <taxon>Vibrionaceae</taxon>
        <taxon>Vibrio</taxon>
    </lineage>
</organism>
<proteinExistence type="inferred from homology"/>
<evidence type="ECO:0000256" key="2">
    <source>
        <dbReference type="ARBA" id="ARBA00022630"/>
    </source>
</evidence>
<dbReference type="Pfam" id="PF00881">
    <property type="entry name" value="Nitroreductase"/>
    <property type="match status" value="1"/>
</dbReference>
<dbReference type="InterPro" id="IPR029479">
    <property type="entry name" value="Nitroreductase"/>
</dbReference>
<keyword evidence="3 5" id="KW-0288">FMN</keyword>
<dbReference type="EMBL" id="FNDD01000042">
    <property type="protein sequence ID" value="SDH99172.1"/>
    <property type="molecule type" value="Genomic_DNA"/>
</dbReference>
<dbReference type="STRING" id="861298.SAMN04488136_1428"/>
<dbReference type="OrthoDB" id="3181400at2"/>
<dbReference type="AlphaFoldDB" id="A0A1G8GXN7"/>
<reference evidence="7 8" key="1">
    <citation type="submission" date="2016-10" db="EMBL/GenBank/DDBJ databases">
        <authorList>
            <person name="de Groot N.N."/>
        </authorList>
    </citation>
    <scope>NUCLEOTIDE SEQUENCE [LARGE SCALE GENOMIC DNA]</scope>
    <source>
        <strain evidence="7 8">CGMCC 1.10228</strain>
    </source>
</reference>
<dbReference type="RefSeq" id="WP_093279236.1">
    <property type="nucleotide sequence ID" value="NZ_FNDD01000042.1"/>
</dbReference>
<sequence>MDVLNALHQHRSIRQYHPDAVDSTLLEEVLSAGIRASSSGNMQSYSIVVTQDPALKQALFEPHMEQNMVVDAPVLVTFCADFRRMRKWLKLSNAPQNFDNFMSFMIGAIDATLVSQNVALAAEAKGLGVCYMGSTLANCDQIGELLKLPEGVVPVVGFSLGYPAETPELRDRLPLDGLVHYETYHDHSDEEIRAMYSEREQAGWARYMSYPSLKAMIEQSDVENLAQIYTKLKYTKESHIEFSQTVLDYLERQGFMHNQ</sequence>
<keyword evidence="5" id="KW-0521">NADP</keyword>
<evidence type="ECO:0000256" key="1">
    <source>
        <dbReference type="ARBA" id="ARBA00008366"/>
    </source>
</evidence>